<comment type="caution">
    <text evidence="1">The sequence shown here is derived from an EMBL/GenBank/DDBJ whole genome shotgun (WGS) entry which is preliminary data.</text>
</comment>
<dbReference type="EMBL" id="VUJU01010183">
    <property type="protein sequence ID" value="KAF0715460.1"/>
    <property type="molecule type" value="Genomic_DNA"/>
</dbReference>
<evidence type="ECO:0000313" key="1">
    <source>
        <dbReference type="EMBL" id="KAF0715460.1"/>
    </source>
</evidence>
<proteinExistence type="predicted"/>
<protein>
    <submittedName>
        <fullName evidence="1">Zinc finger MYM-type protein 1-like</fullName>
    </submittedName>
</protein>
<dbReference type="AlphaFoldDB" id="A0A6G0VZF8"/>
<keyword evidence="2" id="KW-1185">Reference proteome</keyword>
<dbReference type="OrthoDB" id="10068424at2759"/>
<name>A0A6G0VZF8_APHCR</name>
<organism evidence="1 2">
    <name type="scientific">Aphis craccivora</name>
    <name type="common">Cowpea aphid</name>
    <dbReference type="NCBI Taxonomy" id="307492"/>
    <lineage>
        <taxon>Eukaryota</taxon>
        <taxon>Metazoa</taxon>
        <taxon>Ecdysozoa</taxon>
        <taxon>Arthropoda</taxon>
        <taxon>Hexapoda</taxon>
        <taxon>Insecta</taxon>
        <taxon>Pterygota</taxon>
        <taxon>Neoptera</taxon>
        <taxon>Paraneoptera</taxon>
        <taxon>Hemiptera</taxon>
        <taxon>Sternorrhyncha</taxon>
        <taxon>Aphidomorpha</taxon>
        <taxon>Aphidoidea</taxon>
        <taxon>Aphididae</taxon>
        <taxon>Aphidini</taxon>
        <taxon>Aphis</taxon>
        <taxon>Aphis</taxon>
    </lineage>
</organism>
<evidence type="ECO:0000313" key="2">
    <source>
        <dbReference type="Proteomes" id="UP000478052"/>
    </source>
</evidence>
<reference evidence="1 2" key="1">
    <citation type="submission" date="2019-08" db="EMBL/GenBank/DDBJ databases">
        <title>Whole genome of Aphis craccivora.</title>
        <authorList>
            <person name="Voronova N.V."/>
            <person name="Shulinski R.S."/>
            <person name="Bandarenka Y.V."/>
            <person name="Zhorov D.G."/>
            <person name="Warner D."/>
        </authorList>
    </citation>
    <scope>NUCLEOTIDE SEQUENCE [LARGE SCALE GENOMIC DNA]</scope>
    <source>
        <strain evidence="1">180601</strain>
        <tissue evidence="1">Whole Body</tissue>
    </source>
</reference>
<dbReference type="Proteomes" id="UP000478052">
    <property type="component" value="Unassembled WGS sequence"/>
</dbReference>
<gene>
    <name evidence="1" type="ORF">FWK35_00028009</name>
</gene>
<accession>A0A6G0VZF8</accession>
<sequence length="60" mass="7301">MQVRVKNYLRSSLIHEKMSNLSILCIESDLVKNMNWEELIHQFATMKSRKKIFKFRIILF</sequence>